<reference evidence="11 12" key="1">
    <citation type="journal article" date="2015" name="Proc. Natl. Acad. Sci. U.S.A.">
        <title>Expanded metabolic versatility of ubiquitous nitrite-oxidizing bacteria from the genus Nitrospira.</title>
        <authorList>
            <person name="Koch H."/>
            <person name="Lucker S."/>
            <person name="Albertsen M."/>
            <person name="Kitzinger K."/>
            <person name="Herbold C."/>
            <person name="Spieck E."/>
            <person name="Nielsen P.H."/>
            <person name="Wagner M."/>
            <person name="Daims H."/>
        </authorList>
    </citation>
    <scope>NUCLEOTIDE SEQUENCE [LARGE SCALE GENOMIC DNA]</scope>
    <source>
        <strain evidence="11 12">NSP M-1</strain>
    </source>
</reference>
<keyword evidence="6" id="KW-0238">DNA-binding</keyword>
<dbReference type="PROSITE" id="PS00675">
    <property type="entry name" value="SIGMA54_INTERACT_1"/>
    <property type="match status" value="1"/>
</dbReference>
<keyword evidence="3" id="KW-0067">ATP-binding</keyword>
<dbReference type="Pfam" id="PF02954">
    <property type="entry name" value="HTH_8"/>
    <property type="match status" value="1"/>
</dbReference>
<dbReference type="PANTHER" id="PTHR32071">
    <property type="entry name" value="TRANSCRIPTIONAL REGULATORY PROTEIN"/>
    <property type="match status" value="1"/>
</dbReference>
<keyword evidence="4" id="KW-0902">Two-component regulatory system</keyword>
<dbReference type="EMBL" id="CP011801">
    <property type="protein sequence ID" value="ALA58917.1"/>
    <property type="molecule type" value="Genomic_DNA"/>
</dbReference>
<evidence type="ECO:0000259" key="10">
    <source>
        <dbReference type="PROSITE" id="PS50110"/>
    </source>
</evidence>
<dbReference type="InterPro" id="IPR025662">
    <property type="entry name" value="Sigma_54_int_dom_ATP-bd_1"/>
</dbReference>
<dbReference type="InterPro" id="IPR009057">
    <property type="entry name" value="Homeodomain-like_sf"/>
</dbReference>
<dbReference type="STRING" id="42253.NITMOv2_2504"/>
<dbReference type="OrthoDB" id="9803970at2"/>
<dbReference type="Gene3D" id="1.10.10.60">
    <property type="entry name" value="Homeodomain-like"/>
    <property type="match status" value="1"/>
</dbReference>
<dbReference type="SUPFAM" id="SSF52540">
    <property type="entry name" value="P-loop containing nucleoside triphosphate hydrolases"/>
    <property type="match status" value="1"/>
</dbReference>
<evidence type="ECO:0000256" key="7">
    <source>
        <dbReference type="ARBA" id="ARBA00023163"/>
    </source>
</evidence>
<dbReference type="PROSITE" id="PS50110">
    <property type="entry name" value="RESPONSE_REGULATORY"/>
    <property type="match status" value="1"/>
</dbReference>
<dbReference type="RefSeq" id="WP_053380011.1">
    <property type="nucleotide sequence ID" value="NZ_CP011801.1"/>
</dbReference>
<dbReference type="Gene3D" id="3.40.50.300">
    <property type="entry name" value="P-loop containing nucleotide triphosphate hydrolases"/>
    <property type="match status" value="1"/>
</dbReference>
<feature type="modified residue" description="4-aspartylphosphate" evidence="8">
    <location>
        <position position="56"/>
    </location>
</feature>
<dbReference type="GO" id="GO:0043565">
    <property type="term" value="F:sequence-specific DNA binding"/>
    <property type="evidence" value="ECO:0007669"/>
    <property type="project" value="InterPro"/>
</dbReference>
<evidence type="ECO:0000259" key="9">
    <source>
        <dbReference type="PROSITE" id="PS50045"/>
    </source>
</evidence>
<dbReference type="FunFam" id="3.40.50.2300:FF:000018">
    <property type="entry name" value="DNA-binding transcriptional regulator NtrC"/>
    <property type="match status" value="1"/>
</dbReference>
<feature type="domain" description="Response regulatory" evidence="10">
    <location>
        <begin position="7"/>
        <end position="121"/>
    </location>
</feature>
<dbReference type="SUPFAM" id="SSF52172">
    <property type="entry name" value="CheY-like"/>
    <property type="match status" value="1"/>
</dbReference>
<keyword evidence="2" id="KW-0547">Nucleotide-binding</keyword>
<dbReference type="PROSITE" id="PS00676">
    <property type="entry name" value="SIGMA54_INTERACT_2"/>
    <property type="match status" value="1"/>
</dbReference>
<dbReference type="InterPro" id="IPR001789">
    <property type="entry name" value="Sig_transdc_resp-reg_receiver"/>
</dbReference>
<proteinExistence type="predicted"/>
<evidence type="ECO:0000313" key="12">
    <source>
        <dbReference type="Proteomes" id="UP000069205"/>
    </source>
</evidence>
<dbReference type="GO" id="GO:0000160">
    <property type="term" value="P:phosphorelay signal transduction system"/>
    <property type="evidence" value="ECO:0007669"/>
    <property type="project" value="UniProtKB-KW"/>
</dbReference>
<sequence length="458" mass="50159">MTQTPVSILLVDDDRDNRDLLAEALSKAGYRPTTAISGEEACEKAAAQDFGLIVSDIQMGAMSGLELLKWFRKQFPDTPVVLLTAFGSLDTAIHAMKHGAFDYLTKPINLEELLVVVERAAEHGRLVRENKRLKSAFDRRVRAGSIVAQSRAMVEIFKLIGKAAHTRASVLIYGETGTGKELIARALHDNSGRAEGPFVAINCAGIPDTLLESELFGHVRGAFTGAEQPRRGLLEESSGGTVFLDEIGDLTPAGQAKLLRVLQEGEIRRVGSNTTIPLDLRVISASRRSLEGMVKEGAFREDLLYRLKTITIEVPPLRERKEDIPLLTELFLTRYGKDKDIRALTDGALARLRQYDWPGNVRELEHVIERTTALANSPIISENDLPDALRSLGAEEGAGREDGSLAAARRKAAAISREQVVAALAQTSGNKNHTAETLGISRWALNRLLEKYGIEKPD</sequence>
<evidence type="ECO:0000256" key="5">
    <source>
        <dbReference type="ARBA" id="ARBA00023015"/>
    </source>
</evidence>
<keyword evidence="12" id="KW-1185">Reference proteome</keyword>
<dbReference type="PROSITE" id="PS50045">
    <property type="entry name" value="SIGMA54_INTERACT_4"/>
    <property type="match status" value="1"/>
</dbReference>
<dbReference type="PROSITE" id="PS00688">
    <property type="entry name" value="SIGMA54_INTERACT_3"/>
    <property type="match status" value="1"/>
</dbReference>
<evidence type="ECO:0000256" key="4">
    <source>
        <dbReference type="ARBA" id="ARBA00023012"/>
    </source>
</evidence>
<dbReference type="CDD" id="cd00009">
    <property type="entry name" value="AAA"/>
    <property type="match status" value="1"/>
</dbReference>
<dbReference type="PRINTS" id="PR01590">
    <property type="entry name" value="HTHFIS"/>
</dbReference>
<dbReference type="Proteomes" id="UP000069205">
    <property type="component" value="Chromosome"/>
</dbReference>
<keyword evidence="7" id="KW-0804">Transcription</keyword>
<dbReference type="InterPro" id="IPR025943">
    <property type="entry name" value="Sigma_54_int_dom_ATP-bd_2"/>
</dbReference>
<dbReference type="PATRIC" id="fig|42253.5.peg.2469"/>
<accession>A0A0K2GEA7</accession>
<dbReference type="KEGG" id="nmv:NITMOv2_2504"/>
<dbReference type="GO" id="GO:0005524">
    <property type="term" value="F:ATP binding"/>
    <property type="evidence" value="ECO:0007669"/>
    <property type="project" value="UniProtKB-KW"/>
</dbReference>
<evidence type="ECO:0000256" key="3">
    <source>
        <dbReference type="ARBA" id="ARBA00022840"/>
    </source>
</evidence>
<dbReference type="Pfam" id="PF00158">
    <property type="entry name" value="Sigma54_activat"/>
    <property type="match status" value="1"/>
</dbReference>
<keyword evidence="5" id="KW-0805">Transcription regulation</keyword>
<dbReference type="InterPro" id="IPR027417">
    <property type="entry name" value="P-loop_NTPase"/>
</dbReference>
<dbReference type="InterPro" id="IPR025944">
    <property type="entry name" value="Sigma_54_int_dom_CS"/>
</dbReference>
<dbReference type="SUPFAM" id="SSF46689">
    <property type="entry name" value="Homeodomain-like"/>
    <property type="match status" value="1"/>
</dbReference>
<dbReference type="InterPro" id="IPR058031">
    <property type="entry name" value="AAA_lid_NorR"/>
</dbReference>
<dbReference type="InterPro" id="IPR002197">
    <property type="entry name" value="HTH_Fis"/>
</dbReference>
<dbReference type="Gene3D" id="3.40.50.2300">
    <property type="match status" value="1"/>
</dbReference>
<evidence type="ECO:0000313" key="11">
    <source>
        <dbReference type="EMBL" id="ALA58917.1"/>
    </source>
</evidence>
<evidence type="ECO:0000256" key="8">
    <source>
        <dbReference type="PROSITE-ProRule" id="PRU00169"/>
    </source>
</evidence>
<dbReference type="SMART" id="SM00382">
    <property type="entry name" value="AAA"/>
    <property type="match status" value="1"/>
</dbReference>
<dbReference type="Pfam" id="PF00072">
    <property type="entry name" value="Response_reg"/>
    <property type="match status" value="1"/>
</dbReference>
<evidence type="ECO:0000256" key="6">
    <source>
        <dbReference type="ARBA" id="ARBA00023125"/>
    </source>
</evidence>
<dbReference type="AlphaFoldDB" id="A0A0K2GEA7"/>
<dbReference type="InterPro" id="IPR003593">
    <property type="entry name" value="AAA+_ATPase"/>
</dbReference>
<dbReference type="Pfam" id="PF25601">
    <property type="entry name" value="AAA_lid_14"/>
    <property type="match status" value="1"/>
</dbReference>
<dbReference type="PANTHER" id="PTHR32071:SF100">
    <property type="entry name" value="RESPONSE REGULATOR PROTEIN PILR"/>
    <property type="match status" value="1"/>
</dbReference>
<dbReference type="InterPro" id="IPR002078">
    <property type="entry name" value="Sigma_54_int"/>
</dbReference>
<dbReference type="InterPro" id="IPR011006">
    <property type="entry name" value="CheY-like_superfamily"/>
</dbReference>
<organism evidence="11 12">
    <name type="scientific">Nitrospira moscoviensis</name>
    <dbReference type="NCBI Taxonomy" id="42253"/>
    <lineage>
        <taxon>Bacteria</taxon>
        <taxon>Pseudomonadati</taxon>
        <taxon>Nitrospirota</taxon>
        <taxon>Nitrospiria</taxon>
        <taxon>Nitrospirales</taxon>
        <taxon>Nitrospiraceae</taxon>
        <taxon>Nitrospira</taxon>
    </lineage>
</organism>
<name>A0A0K2GEA7_NITMO</name>
<protein>
    <submittedName>
        <fullName evidence="11">Acetoacetate metabolism regulatory protein AtoC</fullName>
    </submittedName>
</protein>
<feature type="domain" description="Sigma-54 factor interaction" evidence="9">
    <location>
        <begin position="146"/>
        <end position="373"/>
    </location>
</feature>
<keyword evidence="1 8" id="KW-0597">Phosphoprotein</keyword>
<dbReference type="FunFam" id="3.40.50.300:FF:000006">
    <property type="entry name" value="DNA-binding transcriptional regulator NtrC"/>
    <property type="match status" value="1"/>
</dbReference>
<gene>
    <name evidence="11" type="primary">atoC</name>
    <name evidence="11" type="ORF">NITMOv2_2504</name>
</gene>
<dbReference type="Gene3D" id="1.10.8.60">
    <property type="match status" value="1"/>
</dbReference>
<evidence type="ECO:0000256" key="1">
    <source>
        <dbReference type="ARBA" id="ARBA00022553"/>
    </source>
</evidence>
<dbReference type="GO" id="GO:0006355">
    <property type="term" value="P:regulation of DNA-templated transcription"/>
    <property type="evidence" value="ECO:0007669"/>
    <property type="project" value="InterPro"/>
</dbReference>
<dbReference type="SMART" id="SM00448">
    <property type="entry name" value="REC"/>
    <property type="match status" value="1"/>
</dbReference>
<evidence type="ECO:0000256" key="2">
    <source>
        <dbReference type="ARBA" id="ARBA00022741"/>
    </source>
</evidence>